<name>A0A0K0ETE1_STRER</name>
<dbReference type="AlphaFoldDB" id="A0A0K0ETE1"/>
<reference evidence="1" key="1">
    <citation type="submission" date="2015-08" db="UniProtKB">
        <authorList>
            <consortium name="WormBaseParasite"/>
        </authorList>
    </citation>
    <scope>IDENTIFICATION</scope>
</reference>
<dbReference type="WBParaSite" id="SSTP_0001271700.1">
    <property type="protein sequence ID" value="SSTP_0001271700.1"/>
    <property type="gene ID" value="SSTP_0001271700"/>
</dbReference>
<evidence type="ECO:0000313" key="1">
    <source>
        <dbReference type="WBParaSite" id="SSTP_0001271700.1"/>
    </source>
</evidence>
<sequence>MESSKESLLRDLFLIQTIHQTTKKGTRNQSPYEMVFRYSPKTVLDLQFQKRENRENIGKENEDIKKFKLGDKVWFRKNIRGKWSS</sequence>
<organism evidence="1">
    <name type="scientific">Strongyloides stercoralis</name>
    <name type="common">Threadworm</name>
    <dbReference type="NCBI Taxonomy" id="6248"/>
    <lineage>
        <taxon>Eukaryota</taxon>
        <taxon>Metazoa</taxon>
        <taxon>Ecdysozoa</taxon>
        <taxon>Nematoda</taxon>
        <taxon>Chromadorea</taxon>
        <taxon>Rhabditida</taxon>
        <taxon>Tylenchina</taxon>
        <taxon>Panagrolaimomorpha</taxon>
        <taxon>Strongyloidoidea</taxon>
        <taxon>Strongyloididae</taxon>
        <taxon>Strongyloides</taxon>
    </lineage>
</organism>
<proteinExistence type="predicted"/>
<accession>A0A0K0ETE1</accession>
<protein>
    <submittedName>
        <fullName evidence="1">Pyridox_oxase_2 domain-containing protein</fullName>
    </submittedName>
</protein>